<dbReference type="RefSeq" id="XP_005819834.1">
    <property type="nucleotide sequence ID" value="XM_005819777.1"/>
</dbReference>
<feature type="region of interest" description="Disordered" evidence="7">
    <location>
        <begin position="30"/>
        <end position="91"/>
    </location>
</feature>
<dbReference type="GO" id="GO:0003700">
    <property type="term" value="F:DNA-binding transcription factor activity"/>
    <property type="evidence" value="ECO:0007669"/>
    <property type="project" value="InterPro"/>
</dbReference>
<evidence type="ECO:0000256" key="1">
    <source>
        <dbReference type="ARBA" id="ARBA00004049"/>
    </source>
</evidence>
<evidence type="ECO:0000313" key="10">
    <source>
        <dbReference type="EnsemblProtists" id="EKX32854"/>
    </source>
</evidence>
<keyword evidence="2" id="KW-0805">Transcription regulation</keyword>
<dbReference type="PANTHER" id="PTHR46373:SF5">
    <property type="entry name" value="RWP-RK DOMAIN PROTEIN"/>
    <property type="match status" value="1"/>
</dbReference>
<evidence type="ECO:0000313" key="9">
    <source>
        <dbReference type="EMBL" id="EKX32854.1"/>
    </source>
</evidence>
<evidence type="ECO:0000313" key="11">
    <source>
        <dbReference type="Proteomes" id="UP000011087"/>
    </source>
</evidence>
<dbReference type="PANTHER" id="PTHR46373">
    <property type="entry name" value="PROTEIN RKD4"/>
    <property type="match status" value="1"/>
</dbReference>
<dbReference type="EMBL" id="JH993168">
    <property type="protein sequence ID" value="EKX32854.1"/>
    <property type="molecule type" value="Genomic_DNA"/>
</dbReference>
<dbReference type="KEGG" id="gtt:GUITHDRAFT_120958"/>
<gene>
    <name evidence="9" type="ORF">GUITHDRAFT_120958</name>
</gene>
<comment type="function">
    <text evidence="1">Putative transcription factor.</text>
</comment>
<organism evidence="9">
    <name type="scientific">Guillardia theta (strain CCMP2712)</name>
    <name type="common">Cryptophyte</name>
    <dbReference type="NCBI Taxonomy" id="905079"/>
    <lineage>
        <taxon>Eukaryota</taxon>
        <taxon>Cryptophyceae</taxon>
        <taxon>Pyrenomonadales</taxon>
        <taxon>Geminigeraceae</taxon>
        <taxon>Guillardia</taxon>
    </lineage>
</organism>
<reference evidence="10" key="3">
    <citation type="submission" date="2016-03" db="UniProtKB">
        <authorList>
            <consortium name="EnsemblProtists"/>
        </authorList>
    </citation>
    <scope>IDENTIFICATION</scope>
</reference>
<dbReference type="STRING" id="905079.L1IAD8"/>
<keyword evidence="11" id="KW-1185">Reference proteome</keyword>
<name>L1IAD8_GUITC</name>
<dbReference type="PaxDb" id="55529-EKX32854"/>
<dbReference type="PROSITE" id="PS51519">
    <property type="entry name" value="RWP_RK"/>
    <property type="match status" value="1"/>
</dbReference>
<evidence type="ECO:0000256" key="6">
    <source>
        <dbReference type="ARBA" id="ARBA00023242"/>
    </source>
</evidence>
<evidence type="ECO:0000256" key="7">
    <source>
        <dbReference type="SAM" id="MobiDB-lite"/>
    </source>
</evidence>
<dbReference type="OrthoDB" id="6270329at2759"/>
<evidence type="ECO:0000256" key="4">
    <source>
        <dbReference type="ARBA" id="ARBA00023125"/>
    </source>
</evidence>
<keyword evidence="4" id="KW-0238">DNA-binding</keyword>
<feature type="region of interest" description="Disordered" evidence="7">
    <location>
        <begin position="146"/>
        <end position="174"/>
    </location>
</feature>
<dbReference type="GeneID" id="17289589"/>
<evidence type="ECO:0000256" key="5">
    <source>
        <dbReference type="ARBA" id="ARBA00023163"/>
    </source>
</evidence>
<dbReference type="AlphaFoldDB" id="L1IAD8"/>
<dbReference type="InterPro" id="IPR003035">
    <property type="entry name" value="RWP-RK_dom"/>
</dbReference>
<feature type="region of interest" description="Disordered" evidence="7">
    <location>
        <begin position="193"/>
        <end position="212"/>
    </location>
</feature>
<dbReference type="InterPro" id="IPR044607">
    <property type="entry name" value="RKD-like"/>
</dbReference>
<dbReference type="EnsemblProtists" id="EKX32854">
    <property type="protein sequence ID" value="EKX32854"/>
    <property type="gene ID" value="GUITHDRAFT_120958"/>
</dbReference>
<feature type="compositionally biased region" description="Low complexity" evidence="7">
    <location>
        <begin position="44"/>
        <end position="55"/>
    </location>
</feature>
<reference evidence="11" key="2">
    <citation type="submission" date="2012-11" db="EMBL/GenBank/DDBJ databases">
        <authorList>
            <person name="Kuo A."/>
            <person name="Curtis B.A."/>
            <person name="Tanifuji G."/>
            <person name="Burki F."/>
            <person name="Gruber A."/>
            <person name="Irimia M."/>
            <person name="Maruyama S."/>
            <person name="Arias M.C."/>
            <person name="Ball S.G."/>
            <person name="Gile G.H."/>
            <person name="Hirakawa Y."/>
            <person name="Hopkins J.F."/>
            <person name="Rensing S.A."/>
            <person name="Schmutz J."/>
            <person name="Symeonidi A."/>
            <person name="Elias M."/>
            <person name="Eveleigh R.J."/>
            <person name="Herman E.K."/>
            <person name="Klute M.J."/>
            <person name="Nakayama T."/>
            <person name="Obornik M."/>
            <person name="Reyes-Prieto A."/>
            <person name="Armbrust E.V."/>
            <person name="Aves S.J."/>
            <person name="Beiko R.G."/>
            <person name="Coutinho P."/>
            <person name="Dacks J.B."/>
            <person name="Durnford D.G."/>
            <person name="Fast N.M."/>
            <person name="Green B.R."/>
            <person name="Grisdale C."/>
            <person name="Hempe F."/>
            <person name="Henrissat B."/>
            <person name="Hoppner M.P."/>
            <person name="Ishida K.-I."/>
            <person name="Kim E."/>
            <person name="Koreny L."/>
            <person name="Kroth P.G."/>
            <person name="Liu Y."/>
            <person name="Malik S.-B."/>
            <person name="Maier U.G."/>
            <person name="McRose D."/>
            <person name="Mock T."/>
            <person name="Neilson J.A."/>
            <person name="Onodera N.T."/>
            <person name="Poole A.M."/>
            <person name="Pritham E.J."/>
            <person name="Richards T.A."/>
            <person name="Rocap G."/>
            <person name="Roy S.W."/>
            <person name="Sarai C."/>
            <person name="Schaack S."/>
            <person name="Shirato S."/>
            <person name="Slamovits C.H."/>
            <person name="Spencer D.F."/>
            <person name="Suzuki S."/>
            <person name="Worden A.Z."/>
            <person name="Zauner S."/>
            <person name="Barry K."/>
            <person name="Bell C."/>
            <person name="Bharti A.K."/>
            <person name="Crow J.A."/>
            <person name="Grimwood J."/>
            <person name="Kramer R."/>
            <person name="Lindquist E."/>
            <person name="Lucas S."/>
            <person name="Salamov A."/>
            <person name="McFadden G.I."/>
            <person name="Lane C.E."/>
            <person name="Keeling P.J."/>
            <person name="Gray M.W."/>
            <person name="Grigoriev I.V."/>
            <person name="Archibald J.M."/>
        </authorList>
    </citation>
    <scope>NUCLEOTIDE SEQUENCE</scope>
    <source>
        <strain evidence="11">CCMP2712</strain>
    </source>
</reference>
<dbReference type="GO" id="GO:0003677">
    <property type="term" value="F:DNA binding"/>
    <property type="evidence" value="ECO:0007669"/>
    <property type="project" value="UniProtKB-KW"/>
</dbReference>
<proteinExistence type="predicted"/>
<dbReference type="Proteomes" id="UP000011087">
    <property type="component" value="Unassembled WGS sequence"/>
</dbReference>
<feature type="compositionally biased region" description="Polar residues" evidence="7">
    <location>
        <begin position="63"/>
        <end position="75"/>
    </location>
</feature>
<feature type="compositionally biased region" description="Low complexity" evidence="7">
    <location>
        <begin position="151"/>
        <end position="166"/>
    </location>
</feature>
<keyword evidence="5" id="KW-0804">Transcription</keyword>
<evidence type="ECO:0000256" key="3">
    <source>
        <dbReference type="ARBA" id="ARBA00023054"/>
    </source>
</evidence>
<reference evidence="9 11" key="1">
    <citation type="journal article" date="2012" name="Nature">
        <title>Algal genomes reveal evolutionary mosaicism and the fate of nucleomorphs.</title>
        <authorList>
            <consortium name="DOE Joint Genome Institute"/>
            <person name="Curtis B.A."/>
            <person name="Tanifuji G."/>
            <person name="Burki F."/>
            <person name="Gruber A."/>
            <person name="Irimia M."/>
            <person name="Maruyama S."/>
            <person name="Arias M.C."/>
            <person name="Ball S.G."/>
            <person name="Gile G.H."/>
            <person name="Hirakawa Y."/>
            <person name="Hopkins J.F."/>
            <person name="Kuo A."/>
            <person name="Rensing S.A."/>
            <person name="Schmutz J."/>
            <person name="Symeonidi A."/>
            <person name="Elias M."/>
            <person name="Eveleigh R.J."/>
            <person name="Herman E.K."/>
            <person name="Klute M.J."/>
            <person name="Nakayama T."/>
            <person name="Obornik M."/>
            <person name="Reyes-Prieto A."/>
            <person name="Armbrust E.V."/>
            <person name="Aves S.J."/>
            <person name="Beiko R.G."/>
            <person name="Coutinho P."/>
            <person name="Dacks J.B."/>
            <person name="Durnford D.G."/>
            <person name="Fast N.M."/>
            <person name="Green B.R."/>
            <person name="Grisdale C.J."/>
            <person name="Hempel F."/>
            <person name="Henrissat B."/>
            <person name="Hoppner M.P."/>
            <person name="Ishida K."/>
            <person name="Kim E."/>
            <person name="Koreny L."/>
            <person name="Kroth P.G."/>
            <person name="Liu Y."/>
            <person name="Malik S.B."/>
            <person name="Maier U.G."/>
            <person name="McRose D."/>
            <person name="Mock T."/>
            <person name="Neilson J.A."/>
            <person name="Onodera N.T."/>
            <person name="Poole A.M."/>
            <person name="Pritham E.J."/>
            <person name="Richards T.A."/>
            <person name="Rocap G."/>
            <person name="Roy S.W."/>
            <person name="Sarai C."/>
            <person name="Schaack S."/>
            <person name="Shirato S."/>
            <person name="Slamovits C.H."/>
            <person name="Spencer D.F."/>
            <person name="Suzuki S."/>
            <person name="Worden A.Z."/>
            <person name="Zauner S."/>
            <person name="Barry K."/>
            <person name="Bell C."/>
            <person name="Bharti A.K."/>
            <person name="Crow J.A."/>
            <person name="Grimwood J."/>
            <person name="Kramer R."/>
            <person name="Lindquist E."/>
            <person name="Lucas S."/>
            <person name="Salamov A."/>
            <person name="McFadden G.I."/>
            <person name="Lane C.E."/>
            <person name="Keeling P.J."/>
            <person name="Gray M.W."/>
            <person name="Grigoriev I.V."/>
            <person name="Archibald J.M."/>
        </authorList>
    </citation>
    <scope>NUCLEOTIDE SEQUENCE</scope>
    <source>
        <strain evidence="9 11">CCMP2712</strain>
    </source>
</reference>
<protein>
    <recommendedName>
        <fullName evidence="8">RWP-RK domain-containing protein</fullName>
    </recommendedName>
</protein>
<evidence type="ECO:0000259" key="8">
    <source>
        <dbReference type="PROSITE" id="PS51519"/>
    </source>
</evidence>
<feature type="domain" description="RWP-RK" evidence="8">
    <location>
        <begin position="79"/>
        <end position="164"/>
    </location>
</feature>
<dbReference type="Pfam" id="PF02042">
    <property type="entry name" value="RWP-RK"/>
    <property type="match status" value="1"/>
</dbReference>
<evidence type="ECO:0000256" key="2">
    <source>
        <dbReference type="ARBA" id="ARBA00023015"/>
    </source>
</evidence>
<keyword evidence="6" id="KW-0539">Nucleus</keyword>
<dbReference type="HOGENOM" id="CLU_113102_0_0_1"/>
<keyword evidence="3" id="KW-0175">Coiled coil</keyword>
<sequence length="212" mass="22468">MAQCAPTQTSQGYPQSSAFAASQFSTNGSMVSSIPNMAASPVQTPHRTPSPSWPSTSPPSPTNVTEGSSSSQGINTIFPRRKAGQHTRVNSKPVVLNEKTLQELFTLPLHEAAVKLGISATAMKSACRKLGIKKWPYRTVQSSKNAQKGFSISSVSSSPSSPQAKSSSKKEEGTVLCKDAELVAETLALLHKGRHSSTESQVSDNSVARLLN</sequence>
<accession>L1IAD8</accession>